<dbReference type="PANTHER" id="PTHR10763">
    <property type="entry name" value="CELL DIVISION CONTROL PROTEIN 6-RELATED"/>
    <property type="match status" value="1"/>
</dbReference>
<feature type="region of interest" description="Disordered" evidence="1">
    <location>
        <begin position="1"/>
        <end position="57"/>
    </location>
</feature>
<proteinExistence type="predicted"/>
<organism evidence="2 3">
    <name type="scientific">Digitaria exilis</name>
    <dbReference type="NCBI Taxonomy" id="1010633"/>
    <lineage>
        <taxon>Eukaryota</taxon>
        <taxon>Viridiplantae</taxon>
        <taxon>Streptophyta</taxon>
        <taxon>Embryophyta</taxon>
        <taxon>Tracheophyta</taxon>
        <taxon>Spermatophyta</taxon>
        <taxon>Magnoliopsida</taxon>
        <taxon>Liliopsida</taxon>
        <taxon>Poales</taxon>
        <taxon>Poaceae</taxon>
        <taxon>PACMAD clade</taxon>
        <taxon>Panicoideae</taxon>
        <taxon>Panicodae</taxon>
        <taxon>Paniceae</taxon>
        <taxon>Anthephorinae</taxon>
        <taxon>Digitaria</taxon>
    </lineage>
</organism>
<feature type="compositionally biased region" description="Low complexity" evidence="1">
    <location>
        <begin position="1"/>
        <end position="25"/>
    </location>
</feature>
<dbReference type="GO" id="GO:0003688">
    <property type="term" value="F:DNA replication origin binding"/>
    <property type="evidence" value="ECO:0007669"/>
    <property type="project" value="TreeGrafter"/>
</dbReference>
<evidence type="ECO:0000256" key="1">
    <source>
        <dbReference type="SAM" id="MobiDB-lite"/>
    </source>
</evidence>
<reference evidence="2" key="1">
    <citation type="submission" date="2020-07" db="EMBL/GenBank/DDBJ databases">
        <title>Genome sequence and genetic diversity analysis of an under-domesticated orphan crop, white fonio (Digitaria exilis).</title>
        <authorList>
            <person name="Bennetzen J.L."/>
            <person name="Chen S."/>
            <person name="Ma X."/>
            <person name="Wang X."/>
            <person name="Yssel A.E.J."/>
            <person name="Chaluvadi S.R."/>
            <person name="Johnson M."/>
            <person name="Gangashetty P."/>
            <person name="Hamidou F."/>
            <person name="Sanogo M.D."/>
            <person name="Zwaenepoel A."/>
            <person name="Wallace J."/>
            <person name="Van De Peer Y."/>
            <person name="Van Deynze A."/>
        </authorList>
    </citation>
    <scope>NUCLEOTIDE SEQUENCE</scope>
    <source>
        <tissue evidence="2">Leaves</tissue>
    </source>
</reference>
<comment type="caution">
    <text evidence="2">The sequence shown here is derived from an EMBL/GenBank/DDBJ whole genome shotgun (WGS) entry which is preliminary data.</text>
</comment>
<evidence type="ECO:0000313" key="3">
    <source>
        <dbReference type="Proteomes" id="UP000636709"/>
    </source>
</evidence>
<dbReference type="GO" id="GO:0005634">
    <property type="term" value="C:nucleus"/>
    <property type="evidence" value="ECO:0007669"/>
    <property type="project" value="TreeGrafter"/>
</dbReference>
<dbReference type="GO" id="GO:0033314">
    <property type="term" value="P:mitotic DNA replication checkpoint signaling"/>
    <property type="evidence" value="ECO:0007669"/>
    <property type="project" value="TreeGrafter"/>
</dbReference>
<dbReference type="Gene3D" id="3.40.50.300">
    <property type="entry name" value="P-loop containing nucleotide triphosphate hydrolases"/>
    <property type="match status" value="1"/>
</dbReference>
<protein>
    <submittedName>
        <fullName evidence="2">Uncharacterized protein</fullName>
    </submittedName>
</protein>
<dbReference type="Proteomes" id="UP000636709">
    <property type="component" value="Unassembled WGS sequence"/>
</dbReference>
<dbReference type="OrthoDB" id="710534at2759"/>
<dbReference type="GO" id="GO:0006270">
    <property type="term" value="P:DNA replication initiation"/>
    <property type="evidence" value="ECO:0007669"/>
    <property type="project" value="TreeGrafter"/>
</dbReference>
<gene>
    <name evidence="2" type="ORF">HU200_055685</name>
</gene>
<keyword evidence="3" id="KW-1185">Reference proteome</keyword>
<dbReference type="InterPro" id="IPR050311">
    <property type="entry name" value="ORC1/CDC6"/>
</dbReference>
<dbReference type="AlphaFoldDB" id="A0A835E341"/>
<dbReference type="EMBL" id="JACEFO010002379">
    <property type="protein sequence ID" value="KAF8663090.1"/>
    <property type="molecule type" value="Genomic_DNA"/>
</dbReference>
<dbReference type="InterPro" id="IPR027417">
    <property type="entry name" value="P-loop_NTPase"/>
</dbReference>
<evidence type="ECO:0000313" key="2">
    <source>
        <dbReference type="EMBL" id="KAF8663090.1"/>
    </source>
</evidence>
<dbReference type="PANTHER" id="PTHR10763:SF26">
    <property type="entry name" value="CELL DIVISION CONTROL PROTEIN 6 HOMOLOG"/>
    <property type="match status" value="1"/>
</dbReference>
<sequence length="244" mass="26235">MPTLRSATASASPAATPSPSAASTPRGAKRRRTPGSVGESSGPSRHTSPHRSPRAGAGTVRSAALLGLPMQTCSAARFFISPVSPVEIRTNCSTLQACTPKLLSASPKSSRKRLYGDLVASEKPKWNPLGKPLNFRFSPPLCTLSSCFIGMEAPDSVAINCTNLANTSEIFSKNCKKGSGKLSPLQQLQSMFSNKESVPRRMMLVIVDEMDYLITRDRAVLHDIFMLTTCPYSRCILIGEVFEG</sequence>
<accession>A0A835E341</accession>
<name>A0A835E341_9POAL</name>